<keyword evidence="10" id="KW-0408">Iron</keyword>
<evidence type="ECO:0000313" key="16">
    <source>
        <dbReference type="Proteomes" id="UP000295536"/>
    </source>
</evidence>
<feature type="transmembrane region" description="Helical" evidence="12">
    <location>
        <begin position="233"/>
        <end position="251"/>
    </location>
</feature>
<dbReference type="InterPro" id="IPR000516">
    <property type="entry name" value="Ni-dep_Hydgase_cyt-B"/>
</dbReference>
<dbReference type="InterPro" id="IPR011577">
    <property type="entry name" value="Cyt_b561_bac/Ni-Hgenase"/>
</dbReference>
<comment type="similarity">
    <text evidence="2">Belongs to the HupC/HyaC/HydC family.</text>
</comment>
<evidence type="ECO:0000259" key="13">
    <source>
        <dbReference type="Pfam" id="PF01292"/>
    </source>
</evidence>
<dbReference type="PROSITE" id="PS00882">
    <property type="entry name" value="NI_HGENASE_CYTB_1"/>
    <property type="match status" value="1"/>
</dbReference>
<dbReference type="PANTHER" id="PTHR30485:SF2">
    <property type="entry name" value="BLL0597 PROTEIN"/>
    <property type="match status" value="1"/>
</dbReference>
<keyword evidence="7" id="KW-0479">Metal-binding</keyword>
<keyword evidence="8" id="KW-0249">Electron transport</keyword>
<keyword evidence="5" id="KW-0349">Heme</keyword>
<dbReference type="InterPro" id="IPR051542">
    <property type="entry name" value="Hydrogenase_cytochrome"/>
</dbReference>
<dbReference type="InterPro" id="IPR016174">
    <property type="entry name" value="Di-haem_cyt_TM"/>
</dbReference>
<keyword evidence="3" id="KW-0813">Transport</keyword>
<dbReference type="SUPFAM" id="SSF81342">
    <property type="entry name" value="Transmembrane di-heme cytochromes"/>
    <property type="match status" value="1"/>
</dbReference>
<sequence>MAYTVQCMLMRAAVLGSLHPQFDPLTAMRNPSPPALVPVRIWDLPTRLFHWLLVLAVVGLIITGNLGGNWMVWHARLGLTVLGLLVFRLVWGVEGGQWSRFASFSYSPRKLMHYLRGRAPANAEVGHSPLGALSVWAMLAVLTVQVGTGLVTDDEIAFTGPLARFVETSTALAATAWHKGPGKLVLLALIGLHVGAIVVYHLRGKRLVPPMLHGDKLLPPGTPGSRDDARQRVLALVLALASGALAAWVGSLG</sequence>
<evidence type="ECO:0000256" key="11">
    <source>
        <dbReference type="ARBA" id="ARBA00023136"/>
    </source>
</evidence>
<keyword evidence="4" id="KW-1003">Cell membrane</keyword>
<dbReference type="AlphaFoldDB" id="A0A4R3LKH8"/>
<accession>A0A4R3LKH8</accession>
<reference evidence="14 16" key="1">
    <citation type="submission" date="2019-03" db="EMBL/GenBank/DDBJ databases">
        <title>Genomic Encyclopedia of Type Strains, Phase IV (KMG-IV): sequencing the most valuable type-strain genomes for metagenomic binning, comparative biology and taxonomic classification.</title>
        <authorList>
            <person name="Goeker M."/>
        </authorList>
    </citation>
    <scope>NUCLEOTIDE SEQUENCE [LARGE SCALE GENOMIC DNA]</scope>
    <source>
        <strain evidence="14 16">DSM 12034</strain>
    </source>
</reference>
<proteinExistence type="inferred from homology"/>
<dbReference type="Proteomes" id="UP000315577">
    <property type="component" value="Unassembled WGS sequence"/>
</dbReference>
<dbReference type="EMBL" id="SMAH01000005">
    <property type="protein sequence ID" value="TCS98246.1"/>
    <property type="molecule type" value="Genomic_DNA"/>
</dbReference>
<name>A0A4R3LKH8_9BURK</name>
<evidence type="ECO:0000256" key="4">
    <source>
        <dbReference type="ARBA" id="ARBA00022475"/>
    </source>
</evidence>
<dbReference type="GO" id="GO:0009055">
    <property type="term" value="F:electron transfer activity"/>
    <property type="evidence" value="ECO:0007669"/>
    <property type="project" value="InterPro"/>
</dbReference>
<evidence type="ECO:0000256" key="6">
    <source>
        <dbReference type="ARBA" id="ARBA00022692"/>
    </source>
</evidence>
<feature type="domain" description="Cytochrome b561 bacterial/Ni-hydrogenase" evidence="13">
    <location>
        <begin position="42"/>
        <end position="214"/>
    </location>
</feature>
<keyword evidence="6 12" id="KW-0812">Transmembrane</keyword>
<dbReference type="Gene3D" id="1.20.950.20">
    <property type="entry name" value="Transmembrane di-heme cytochromes, Chain C"/>
    <property type="match status" value="1"/>
</dbReference>
<dbReference type="GO" id="GO:0022904">
    <property type="term" value="P:respiratory electron transport chain"/>
    <property type="evidence" value="ECO:0007669"/>
    <property type="project" value="InterPro"/>
</dbReference>
<dbReference type="GO" id="GO:0020037">
    <property type="term" value="F:heme binding"/>
    <property type="evidence" value="ECO:0007669"/>
    <property type="project" value="TreeGrafter"/>
</dbReference>
<evidence type="ECO:0000256" key="3">
    <source>
        <dbReference type="ARBA" id="ARBA00022448"/>
    </source>
</evidence>
<organism evidence="14 16">
    <name type="scientific">Tepidimonas ignava</name>
    <dbReference type="NCBI Taxonomy" id="114249"/>
    <lineage>
        <taxon>Bacteria</taxon>
        <taxon>Pseudomonadati</taxon>
        <taxon>Pseudomonadota</taxon>
        <taxon>Betaproteobacteria</taxon>
        <taxon>Burkholderiales</taxon>
        <taxon>Tepidimonas</taxon>
    </lineage>
</organism>
<feature type="transmembrane region" description="Helical" evidence="12">
    <location>
        <begin position="48"/>
        <end position="66"/>
    </location>
</feature>
<comment type="caution">
    <text evidence="14">The sequence shown here is derived from an EMBL/GenBank/DDBJ whole genome shotgun (WGS) entry which is preliminary data.</text>
</comment>
<evidence type="ECO:0000256" key="12">
    <source>
        <dbReference type="SAM" id="Phobius"/>
    </source>
</evidence>
<evidence type="ECO:0000256" key="2">
    <source>
        <dbReference type="ARBA" id="ARBA00008622"/>
    </source>
</evidence>
<gene>
    <name evidence="14" type="ORF">EDC36_1052</name>
    <name evidence="15" type="ORF">Tigna_01482</name>
</gene>
<comment type="subcellular location">
    <subcellularLocation>
        <location evidence="1">Cell membrane</location>
        <topology evidence="1">Multi-pass membrane protein</topology>
    </subcellularLocation>
</comment>
<feature type="transmembrane region" description="Helical" evidence="12">
    <location>
        <begin position="73"/>
        <end position="91"/>
    </location>
</feature>
<keyword evidence="9 12" id="KW-1133">Transmembrane helix</keyword>
<dbReference type="EMBL" id="VJNC01000009">
    <property type="protein sequence ID" value="TSE21755.1"/>
    <property type="molecule type" value="Genomic_DNA"/>
</dbReference>
<evidence type="ECO:0000313" key="14">
    <source>
        <dbReference type="EMBL" id="TCS98246.1"/>
    </source>
</evidence>
<evidence type="ECO:0000313" key="17">
    <source>
        <dbReference type="Proteomes" id="UP000315577"/>
    </source>
</evidence>
<feature type="transmembrane region" description="Helical" evidence="12">
    <location>
        <begin position="184"/>
        <end position="202"/>
    </location>
</feature>
<dbReference type="GO" id="GO:0005506">
    <property type="term" value="F:iron ion binding"/>
    <property type="evidence" value="ECO:0007669"/>
    <property type="project" value="InterPro"/>
</dbReference>
<evidence type="ECO:0000313" key="15">
    <source>
        <dbReference type="EMBL" id="TSE21755.1"/>
    </source>
</evidence>
<keyword evidence="11 12" id="KW-0472">Membrane</keyword>
<evidence type="ECO:0000256" key="10">
    <source>
        <dbReference type="ARBA" id="ARBA00023004"/>
    </source>
</evidence>
<evidence type="ECO:0000256" key="5">
    <source>
        <dbReference type="ARBA" id="ARBA00022617"/>
    </source>
</evidence>
<evidence type="ECO:0000256" key="8">
    <source>
        <dbReference type="ARBA" id="ARBA00022982"/>
    </source>
</evidence>
<keyword evidence="17" id="KW-1185">Reference proteome</keyword>
<dbReference type="Pfam" id="PF01292">
    <property type="entry name" value="Ni_hydr_CYTB"/>
    <property type="match status" value="1"/>
</dbReference>
<reference evidence="15 17" key="2">
    <citation type="submission" date="2019-07" db="EMBL/GenBank/DDBJ databases">
        <title>Tepidimonas ignava SPS-1037 draft genome.</title>
        <authorList>
            <person name="Da Costa M.S."/>
            <person name="Froufe H.J.C."/>
            <person name="Egas C."/>
            <person name="Albuquerque L."/>
        </authorList>
    </citation>
    <scope>NUCLEOTIDE SEQUENCE [LARGE SCALE GENOMIC DNA]</scope>
    <source>
        <strain evidence="15 17">SPS-1037</strain>
    </source>
</reference>
<dbReference type="Proteomes" id="UP000295536">
    <property type="component" value="Unassembled WGS sequence"/>
</dbReference>
<evidence type="ECO:0000256" key="1">
    <source>
        <dbReference type="ARBA" id="ARBA00004651"/>
    </source>
</evidence>
<dbReference type="GO" id="GO:0005886">
    <property type="term" value="C:plasma membrane"/>
    <property type="evidence" value="ECO:0007669"/>
    <property type="project" value="UniProtKB-SubCell"/>
</dbReference>
<evidence type="ECO:0000256" key="7">
    <source>
        <dbReference type="ARBA" id="ARBA00022723"/>
    </source>
</evidence>
<protein>
    <submittedName>
        <fullName evidence="14 15">Cytochrome b</fullName>
    </submittedName>
</protein>
<evidence type="ECO:0000256" key="9">
    <source>
        <dbReference type="ARBA" id="ARBA00022989"/>
    </source>
</evidence>
<dbReference type="PANTHER" id="PTHR30485">
    <property type="entry name" value="NI/FE-HYDROGENASE 1 B-TYPE CYTOCHROME SUBUNIT"/>
    <property type="match status" value="1"/>
</dbReference>